<dbReference type="Pfam" id="PF00867">
    <property type="entry name" value="XPG_I"/>
    <property type="match status" value="1"/>
</dbReference>
<name>A0A6C0BB46_9ZZZZ</name>
<keyword evidence="2" id="KW-0378">Hydrolase</keyword>
<dbReference type="InterPro" id="IPR006084">
    <property type="entry name" value="XPG/Rad2"/>
</dbReference>
<dbReference type="SMART" id="SM00485">
    <property type="entry name" value="XPGN"/>
    <property type="match status" value="1"/>
</dbReference>
<keyword evidence="2" id="KW-0540">Nuclease</keyword>
<sequence>MGVKGLYSYLRPYRRPVALDNPGLVGVDAMSVLYKFRGNTEMILKFLETFVGFTFIFVFDGKAPATKQEELALRRDQRNEAKDQLTALKTYLESSISQEFLDNRGRASLERKIQQLELGKAWSMTREVRHAFQDLLREKGIPFVKALGEADDLLMSLWSDHKLVAVVSTDMDFLVAGVERLWIPSQAGAEEICLSRVLAEEDVDQSAFLDAALLCGLDGAALIPNMYPQKAFSLMRHYGSIENMVRKQTNLDSILNSLTDLRGRFLLFPSPQHMVQEKHKEIILRL</sequence>
<dbReference type="Gene3D" id="3.40.50.1010">
    <property type="entry name" value="5'-nuclease"/>
    <property type="match status" value="1"/>
</dbReference>
<dbReference type="GO" id="GO:0017108">
    <property type="term" value="F:5'-flap endonuclease activity"/>
    <property type="evidence" value="ECO:0007669"/>
    <property type="project" value="TreeGrafter"/>
</dbReference>
<evidence type="ECO:0000256" key="2">
    <source>
        <dbReference type="ARBA" id="ARBA00022759"/>
    </source>
</evidence>
<dbReference type="PANTHER" id="PTHR11081">
    <property type="entry name" value="FLAP ENDONUCLEASE FAMILY MEMBER"/>
    <property type="match status" value="1"/>
</dbReference>
<reference evidence="5" key="1">
    <citation type="journal article" date="2020" name="Nature">
        <title>Giant virus diversity and host interactions through global metagenomics.</title>
        <authorList>
            <person name="Schulz F."/>
            <person name="Roux S."/>
            <person name="Paez-Espino D."/>
            <person name="Jungbluth S."/>
            <person name="Walsh D.A."/>
            <person name="Denef V.J."/>
            <person name="McMahon K.D."/>
            <person name="Konstantinidis K.T."/>
            <person name="Eloe-Fadrosh E.A."/>
            <person name="Kyrpides N.C."/>
            <person name="Woyke T."/>
        </authorList>
    </citation>
    <scope>NUCLEOTIDE SEQUENCE</scope>
    <source>
        <strain evidence="5">GVMAG-M-3300010158-60</strain>
    </source>
</reference>
<dbReference type="GO" id="GO:0046872">
    <property type="term" value="F:metal ion binding"/>
    <property type="evidence" value="ECO:0007669"/>
    <property type="project" value="UniProtKB-KW"/>
</dbReference>
<dbReference type="EMBL" id="MN739107">
    <property type="protein sequence ID" value="QHS89252.1"/>
    <property type="molecule type" value="Genomic_DNA"/>
</dbReference>
<keyword evidence="3" id="KW-0460">Magnesium</keyword>
<keyword evidence="2" id="KW-0255">Endonuclease</keyword>
<accession>A0A6C0BB46</accession>
<organism evidence="5">
    <name type="scientific">viral metagenome</name>
    <dbReference type="NCBI Taxonomy" id="1070528"/>
    <lineage>
        <taxon>unclassified sequences</taxon>
        <taxon>metagenomes</taxon>
        <taxon>organismal metagenomes</taxon>
    </lineage>
</organism>
<dbReference type="InterPro" id="IPR029060">
    <property type="entry name" value="PIN-like_dom_sf"/>
</dbReference>
<protein>
    <recommendedName>
        <fullName evidence="4">XPG N-terminal domain-containing protein</fullName>
    </recommendedName>
</protein>
<evidence type="ECO:0000313" key="5">
    <source>
        <dbReference type="EMBL" id="QHS89252.1"/>
    </source>
</evidence>
<evidence type="ECO:0000256" key="3">
    <source>
        <dbReference type="ARBA" id="ARBA00022842"/>
    </source>
</evidence>
<proteinExistence type="predicted"/>
<dbReference type="AlphaFoldDB" id="A0A6C0BB46"/>
<dbReference type="SUPFAM" id="SSF88723">
    <property type="entry name" value="PIN domain-like"/>
    <property type="match status" value="1"/>
</dbReference>
<dbReference type="Gene3D" id="1.10.150.20">
    <property type="entry name" value="5' to 3' exonuclease, C-terminal subdomain"/>
    <property type="match status" value="1"/>
</dbReference>
<feature type="domain" description="XPG N-terminal" evidence="4">
    <location>
        <begin position="1"/>
        <end position="81"/>
    </location>
</feature>
<dbReference type="PANTHER" id="PTHR11081:SF9">
    <property type="entry name" value="FLAP ENDONUCLEASE 1"/>
    <property type="match status" value="1"/>
</dbReference>
<evidence type="ECO:0000256" key="1">
    <source>
        <dbReference type="ARBA" id="ARBA00022723"/>
    </source>
</evidence>
<keyword evidence="1" id="KW-0479">Metal-binding</keyword>
<dbReference type="PRINTS" id="PR00853">
    <property type="entry name" value="XPGRADSUPER"/>
</dbReference>
<dbReference type="InterPro" id="IPR006085">
    <property type="entry name" value="XPG_DNA_repair_N"/>
</dbReference>
<evidence type="ECO:0000259" key="4">
    <source>
        <dbReference type="SMART" id="SM00485"/>
    </source>
</evidence>
<dbReference type="InterPro" id="IPR006086">
    <property type="entry name" value="XPG-I_dom"/>
</dbReference>